<comment type="caution">
    <text evidence="6">The sequence shown here is derived from an EMBL/GenBank/DDBJ whole genome shotgun (WGS) entry which is preliminary data.</text>
</comment>
<dbReference type="OrthoDB" id="9806334at2"/>
<sequence length="206" mass="22794">MRSENEPFGQKPRSFIEEARRAQIVGSAVAVIAEAGFAKASLARIAEHAGVSKGVISYHFAGKDELMEEVVRHSYEGAAEHVAARMEGLSTATELVRTHILAVAEHMRGHRDQIKALGEIFNNLRTADGSPRFGINGNEELYRMLEHLYRLGQAAGEFRPFDTRVMAVTHQAAVDTMFAYWVANPDHDLAAHARELADLIERACRA</sequence>
<keyword evidence="3" id="KW-0804">Transcription</keyword>
<dbReference type="GO" id="GO:0003700">
    <property type="term" value="F:DNA-binding transcription factor activity"/>
    <property type="evidence" value="ECO:0007669"/>
    <property type="project" value="TreeGrafter"/>
</dbReference>
<dbReference type="PRINTS" id="PR00455">
    <property type="entry name" value="HTHTETR"/>
</dbReference>
<dbReference type="Gene3D" id="1.10.10.60">
    <property type="entry name" value="Homeodomain-like"/>
    <property type="match status" value="1"/>
</dbReference>
<dbReference type="PANTHER" id="PTHR30055:SF234">
    <property type="entry name" value="HTH-TYPE TRANSCRIPTIONAL REGULATOR BETI"/>
    <property type="match status" value="1"/>
</dbReference>
<dbReference type="PROSITE" id="PS01081">
    <property type="entry name" value="HTH_TETR_1"/>
    <property type="match status" value="1"/>
</dbReference>
<dbReference type="RefSeq" id="WP_106245206.1">
    <property type="nucleotide sequence ID" value="NZ_JBFAIB010000045.1"/>
</dbReference>
<dbReference type="InterPro" id="IPR036271">
    <property type="entry name" value="Tet_transcr_reg_TetR-rel_C_sf"/>
</dbReference>
<dbReference type="PROSITE" id="PS50977">
    <property type="entry name" value="HTH_TETR_2"/>
    <property type="match status" value="1"/>
</dbReference>
<dbReference type="InterPro" id="IPR050109">
    <property type="entry name" value="HTH-type_TetR-like_transc_reg"/>
</dbReference>
<dbReference type="PANTHER" id="PTHR30055">
    <property type="entry name" value="HTH-TYPE TRANSCRIPTIONAL REGULATOR RUTR"/>
    <property type="match status" value="1"/>
</dbReference>
<feature type="DNA-binding region" description="H-T-H motif" evidence="4">
    <location>
        <begin position="41"/>
        <end position="60"/>
    </location>
</feature>
<dbReference type="InterPro" id="IPR001647">
    <property type="entry name" value="HTH_TetR"/>
</dbReference>
<dbReference type="InterPro" id="IPR023772">
    <property type="entry name" value="DNA-bd_HTH_TetR-type_CS"/>
</dbReference>
<dbReference type="AlphaFoldDB" id="A0A2T0MU81"/>
<dbReference type="Pfam" id="PF00440">
    <property type="entry name" value="TetR_N"/>
    <property type="match status" value="1"/>
</dbReference>
<dbReference type="SUPFAM" id="SSF46689">
    <property type="entry name" value="Homeodomain-like"/>
    <property type="match status" value="1"/>
</dbReference>
<feature type="domain" description="HTH tetR-type" evidence="5">
    <location>
        <begin position="18"/>
        <end position="78"/>
    </location>
</feature>
<accession>A0A2T0MU81</accession>
<evidence type="ECO:0000313" key="6">
    <source>
        <dbReference type="EMBL" id="PRX62238.1"/>
    </source>
</evidence>
<evidence type="ECO:0000256" key="2">
    <source>
        <dbReference type="ARBA" id="ARBA00023125"/>
    </source>
</evidence>
<reference evidence="6 7" key="1">
    <citation type="submission" date="2018-03" db="EMBL/GenBank/DDBJ databases">
        <title>Genomic Encyclopedia of Type Strains, Phase III (KMG-III): the genomes of soil and plant-associated and newly described type strains.</title>
        <authorList>
            <person name="Whitman W."/>
        </authorList>
    </citation>
    <scope>NUCLEOTIDE SEQUENCE [LARGE SCALE GENOMIC DNA]</scope>
    <source>
        <strain evidence="6 7">CGMCC 4.7104</strain>
    </source>
</reference>
<gene>
    <name evidence="6" type="ORF">B0I32_113192</name>
</gene>
<evidence type="ECO:0000259" key="5">
    <source>
        <dbReference type="PROSITE" id="PS50977"/>
    </source>
</evidence>
<dbReference type="InterPro" id="IPR009057">
    <property type="entry name" value="Homeodomain-like_sf"/>
</dbReference>
<dbReference type="Proteomes" id="UP000238312">
    <property type="component" value="Unassembled WGS sequence"/>
</dbReference>
<evidence type="ECO:0000256" key="4">
    <source>
        <dbReference type="PROSITE-ProRule" id="PRU00335"/>
    </source>
</evidence>
<evidence type="ECO:0000256" key="3">
    <source>
        <dbReference type="ARBA" id="ARBA00023163"/>
    </source>
</evidence>
<dbReference type="SUPFAM" id="SSF48498">
    <property type="entry name" value="Tetracyclin repressor-like, C-terminal domain"/>
    <property type="match status" value="1"/>
</dbReference>
<dbReference type="Gene3D" id="1.10.357.10">
    <property type="entry name" value="Tetracycline Repressor, domain 2"/>
    <property type="match status" value="1"/>
</dbReference>
<organism evidence="6 7">
    <name type="scientific">Nonomuraea fuscirosea</name>
    <dbReference type="NCBI Taxonomy" id="1291556"/>
    <lineage>
        <taxon>Bacteria</taxon>
        <taxon>Bacillati</taxon>
        <taxon>Actinomycetota</taxon>
        <taxon>Actinomycetes</taxon>
        <taxon>Streptosporangiales</taxon>
        <taxon>Streptosporangiaceae</taxon>
        <taxon>Nonomuraea</taxon>
    </lineage>
</organism>
<name>A0A2T0MU81_9ACTN</name>
<protein>
    <submittedName>
        <fullName evidence="6">TetR family transcriptional regulator</fullName>
    </submittedName>
</protein>
<keyword evidence="2 4" id="KW-0238">DNA-binding</keyword>
<evidence type="ECO:0000313" key="7">
    <source>
        <dbReference type="Proteomes" id="UP000238312"/>
    </source>
</evidence>
<dbReference type="EMBL" id="PVNG01000013">
    <property type="protein sequence ID" value="PRX62238.1"/>
    <property type="molecule type" value="Genomic_DNA"/>
</dbReference>
<evidence type="ECO:0000256" key="1">
    <source>
        <dbReference type="ARBA" id="ARBA00023015"/>
    </source>
</evidence>
<proteinExistence type="predicted"/>
<dbReference type="GO" id="GO:0000976">
    <property type="term" value="F:transcription cis-regulatory region binding"/>
    <property type="evidence" value="ECO:0007669"/>
    <property type="project" value="TreeGrafter"/>
</dbReference>
<keyword evidence="7" id="KW-1185">Reference proteome</keyword>
<keyword evidence="1" id="KW-0805">Transcription regulation</keyword>